<comment type="caution">
    <text evidence="3">The sequence shown here is derived from an EMBL/GenBank/DDBJ whole genome shotgun (WGS) entry which is preliminary data.</text>
</comment>
<feature type="domain" description="Response regulatory" evidence="2">
    <location>
        <begin position="14"/>
        <end position="131"/>
    </location>
</feature>
<dbReference type="EMBL" id="JAQQLI010000010">
    <property type="protein sequence ID" value="MDC7785810.1"/>
    <property type="molecule type" value="Genomic_DNA"/>
</dbReference>
<evidence type="ECO:0000256" key="1">
    <source>
        <dbReference type="PROSITE-ProRule" id="PRU00169"/>
    </source>
</evidence>
<dbReference type="InterPro" id="IPR001789">
    <property type="entry name" value="Sig_transdc_resp-reg_receiver"/>
</dbReference>
<reference evidence="3" key="1">
    <citation type="journal article" date="2023" name="Microbiol Resour">
        <title>Genome Sequences of Rhodoplanes serenus and Two Thermotolerant Strains, Rhodoplanes tepidamans and 'Rhodoplanes cryptolactis,' Further Refine the Genus.</title>
        <authorList>
            <person name="Rayyan A.A."/>
            <person name="Kyndt J.A."/>
        </authorList>
    </citation>
    <scope>NUCLEOTIDE SEQUENCE</scope>
    <source>
        <strain evidence="3">DSM 9987</strain>
    </source>
</reference>
<evidence type="ECO:0000313" key="3">
    <source>
        <dbReference type="EMBL" id="MDC7785810.1"/>
    </source>
</evidence>
<dbReference type="PANTHER" id="PTHR43384">
    <property type="entry name" value="SEPTUM SITE-DETERMINING PROTEIN MIND HOMOLOG, CHLOROPLASTIC-RELATED"/>
    <property type="match status" value="1"/>
</dbReference>
<dbReference type="SUPFAM" id="SSF52172">
    <property type="entry name" value="CheY-like"/>
    <property type="match status" value="1"/>
</dbReference>
<proteinExistence type="predicted"/>
<keyword evidence="4" id="KW-1185">Reference proteome</keyword>
<dbReference type="Proteomes" id="UP001165652">
    <property type="component" value="Unassembled WGS sequence"/>
</dbReference>
<name>A0ABT5J9R0_RHOTP</name>
<feature type="modified residue" description="4-aspartylphosphate" evidence="1">
    <location>
        <position position="65"/>
    </location>
</feature>
<dbReference type="PANTHER" id="PTHR43384:SF13">
    <property type="entry name" value="SLR0110 PROTEIN"/>
    <property type="match status" value="1"/>
</dbReference>
<organism evidence="3 4">
    <name type="scientific">Rhodoplanes tepidamans</name>
    <name type="common">Rhodoplanes cryptolactis</name>
    <dbReference type="NCBI Taxonomy" id="200616"/>
    <lineage>
        <taxon>Bacteria</taxon>
        <taxon>Pseudomonadati</taxon>
        <taxon>Pseudomonadota</taxon>
        <taxon>Alphaproteobacteria</taxon>
        <taxon>Hyphomicrobiales</taxon>
        <taxon>Nitrobacteraceae</taxon>
        <taxon>Rhodoplanes</taxon>
    </lineage>
</organism>
<dbReference type="Gene3D" id="3.40.50.2300">
    <property type="match status" value="1"/>
</dbReference>
<dbReference type="InterPro" id="IPR011006">
    <property type="entry name" value="CheY-like_superfamily"/>
</dbReference>
<gene>
    <name evidence="3" type="ORF">PQJ73_08970</name>
</gene>
<sequence>MRSPRTRSSGAKTRVVVVTPDPEFERVVQETFAAAPQIDLDLLPGTLAGQAAAVAESDATVVVVDLHAATAEEMAALDGLTARFAGWPPVVTVTDAFDKEVMRQLLKMRIADFLVKPVQPVELVRTCARVVQTPTGNESSEAEIVTYLPAVGGAGVTTLAIQTALLLLGSGTQKTRPATCLVDLDFQHGACADYLDLEPRLDLNEIEPRPERLDRQLLEVMLSYHASGLAVIAAPCRPAEMRSFDPDTVTRLLDLVSSHFNYVVIDLPRTWFAWTDNVLLGSNRLFVVSEMTVPGIKHAKQLVTAVRERLEDGPRPQVIINRFEQRLFGAGLRRSDVEQALGEDFAATIPNDYRLVREAIDRGVPLDEVKAGNKITTQLRKLVAPVVPADRAAAEPAGKRRLGLSWARG</sequence>
<dbReference type="SUPFAM" id="SSF52540">
    <property type="entry name" value="P-loop containing nucleoside triphosphate hydrolases"/>
    <property type="match status" value="1"/>
</dbReference>
<dbReference type="RefSeq" id="WP_272776655.1">
    <property type="nucleotide sequence ID" value="NZ_JAQQLI010000010.1"/>
</dbReference>
<protein>
    <submittedName>
        <fullName evidence="3">Response regulator receiver protein</fullName>
    </submittedName>
</protein>
<dbReference type="InterPro" id="IPR050625">
    <property type="entry name" value="ParA/MinD_ATPase"/>
</dbReference>
<evidence type="ECO:0000259" key="2">
    <source>
        <dbReference type="PROSITE" id="PS50110"/>
    </source>
</evidence>
<evidence type="ECO:0000313" key="4">
    <source>
        <dbReference type="Proteomes" id="UP001165652"/>
    </source>
</evidence>
<dbReference type="Gene3D" id="3.40.50.300">
    <property type="entry name" value="P-loop containing nucleotide triphosphate hydrolases"/>
    <property type="match status" value="1"/>
</dbReference>
<dbReference type="PROSITE" id="PS50110">
    <property type="entry name" value="RESPONSE_REGULATORY"/>
    <property type="match status" value="1"/>
</dbReference>
<keyword evidence="1" id="KW-0597">Phosphoprotein</keyword>
<dbReference type="InterPro" id="IPR027417">
    <property type="entry name" value="P-loop_NTPase"/>
</dbReference>
<accession>A0ABT5J9R0</accession>
<reference evidence="3" key="2">
    <citation type="submission" date="2023-02" db="EMBL/GenBank/DDBJ databases">
        <authorList>
            <person name="Rayyan A."/>
            <person name="Meyer T."/>
            <person name="Kyndt J.A."/>
        </authorList>
    </citation>
    <scope>NUCLEOTIDE SEQUENCE</scope>
    <source>
        <strain evidence="3">DSM 9987</strain>
    </source>
</reference>